<dbReference type="PANTHER" id="PTHR46825">
    <property type="entry name" value="D-ALANYL-D-ALANINE-CARBOXYPEPTIDASE/ENDOPEPTIDASE AMPH"/>
    <property type="match status" value="1"/>
</dbReference>
<dbReference type="PANTHER" id="PTHR46825:SF9">
    <property type="entry name" value="BETA-LACTAMASE-RELATED DOMAIN-CONTAINING PROTEIN"/>
    <property type="match status" value="1"/>
</dbReference>
<proteinExistence type="predicted"/>
<dbReference type="InterPro" id="IPR012338">
    <property type="entry name" value="Beta-lactam/transpept-like"/>
</dbReference>
<dbReference type="GO" id="GO:0016787">
    <property type="term" value="F:hydrolase activity"/>
    <property type="evidence" value="ECO:0007669"/>
    <property type="project" value="UniProtKB-KW"/>
</dbReference>
<dbReference type="EMBL" id="BNJG01000002">
    <property type="protein sequence ID" value="GHO56607.1"/>
    <property type="molecule type" value="Genomic_DNA"/>
</dbReference>
<evidence type="ECO:0000313" key="2">
    <source>
        <dbReference type="EMBL" id="GHO56607.1"/>
    </source>
</evidence>
<dbReference type="Proteomes" id="UP000654345">
    <property type="component" value="Unassembled WGS sequence"/>
</dbReference>
<dbReference type="Pfam" id="PF00144">
    <property type="entry name" value="Beta-lactamase"/>
    <property type="match status" value="1"/>
</dbReference>
<accession>A0ABQ3UW22</accession>
<evidence type="ECO:0000259" key="1">
    <source>
        <dbReference type="Pfam" id="PF00144"/>
    </source>
</evidence>
<sequence>MTKGIDPTQIQARVSELLSEYGIPSAAIGVLHDGEITDFAAGVKNLSTEESATTDTIYQCGSMTKTWTALAFMQLVDEGKVGLDEPVRTYLPGFKVADPEVSAKVTPRHLLNHTNGIEEDYGYPGEDDDVYERMVDNIASAPQVQPLGYTHGYSAALGYAILARIMEVIDGKRWDDIMKDRLFDPLELTSTSSWREQVDQDRAATGHLIRSLEEGPIVSPLGYLPRAFGPGGNITSTAREVLAMAHVFLNGGKAPNGTRIVSAKIMREMMESRVPIPDPYMFGPYWALGLIVCNWHGETVYATDGSTVGQNARLRILPDSNIAISMLTNGGPRESFYKKVFNEILADLGAATIPDLPKPDPTLSLDLSRYEGAYERPGVRYEVEAEGGKLYLTFILNSLQAQILDKPERIKYELLPISETHFLMPSDDPLEDTQTVAIYDFKNGVAQYLHTNCRVNPRVIKDV</sequence>
<keyword evidence="2" id="KW-0378">Hydrolase</keyword>
<comment type="caution">
    <text evidence="2">The sequence shown here is derived from an EMBL/GenBank/DDBJ whole genome shotgun (WGS) entry which is preliminary data.</text>
</comment>
<dbReference type="Gene3D" id="3.40.710.10">
    <property type="entry name" value="DD-peptidase/beta-lactamase superfamily"/>
    <property type="match status" value="1"/>
</dbReference>
<dbReference type="InterPro" id="IPR050491">
    <property type="entry name" value="AmpC-like"/>
</dbReference>
<feature type="domain" description="Beta-lactamase-related" evidence="1">
    <location>
        <begin position="11"/>
        <end position="335"/>
    </location>
</feature>
<name>A0ABQ3UW22_9CHLR</name>
<dbReference type="SUPFAM" id="SSF56601">
    <property type="entry name" value="beta-lactamase/transpeptidase-like"/>
    <property type="match status" value="1"/>
</dbReference>
<dbReference type="RefSeq" id="WP_201373082.1">
    <property type="nucleotide sequence ID" value="NZ_BNJG01000002.1"/>
</dbReference>
<gene>
    <name evidence="2" type="ORF">KSB_50820</name>
</gene>
<evidence type="ECO:0000313" key="3">
    <source>
        <dbReference type="Proteomes" id="UP000654345"/>
    </source>
</evidence>
<organism evidence="2 3">
    <name type="scientific">Ktedonobacter robiniae</name>
    <dbReference type="NCBI Taxonomy" id="2778365"/>
    <lineage>
        <taxon>Bacteria</taxon>
        <taxon>Bacillati</taxon>
        <taxon>Chloroflexota</taxon>
        <taxon>Ktedonobacteria</taxon>
        <taxon>Ktedonobacterales</taxon>
        <taxon>Ktedonobacteraceae</taxon>
        <taxon>Ktedonobacter</taxon>
    </lineage>
</organism>
<dbReference type="InterPro" id="IPR001466">
    <property type="entry name" value="Beta-lactam-related"/>
</dbReference>
<reference evidence="2 3" key="1">
    <citation type="journal article" date="2021" name="Int. J. Syst. Evol. Microbiol.">
        <title>Reticulibacter mediterranei gen. nov., sp. nov., within the new family Reticulibacteraceae fam. nov., and Ktedonospora formicarum gen. nov., sp. nov., Ktedonobacter robiniae sp. nov., Dictyobacter formicarum sp. nov. and Dictyobacter arantiisoli sp. nov., belonging to the class Ktedonobacteria.</title>
        <authorList>
            <person name="Yabe S."/>
            <person name="Zheng Y."/>
            <person name="Wang C.M."/>
            <person name="Sakai Y."/>
            <person name="Abe K."/>
            <person name="Yokota A."/>
            <person name="Donadio S."/>
            <person name="Cavaletti L."/>
            <person name="Monciardini P."/>
        </authorList>
    </citation>
    <scope>NUCLEOTIDE SEQUENCE [LARGE SCALE GENOMIC DNA]</scope>
    <source>
        <strain evidence="2 3">SOSP1-30</strain>
    </source>
</reference>
<protein>
    <submittedName>
        <fullName evidence="2">Serine hydrolase</fullName>
    </submittedName>
</protein>
<keyword evidence="3" id="KW-1185">Reference proteome</keyword>